<feature type="domain" description="Topo IA-type catalytic" evidence="12">
    <location>
        <begin position="154"/>
        <end position="611"/>
    </location>
</feature>
<feature type="domain" description="Toprim" evidence="11">
    <location>
        <begin position="15"/>
        <end position="139"/>
    </location>
</feature>
<dbReference type="InterPro" id="IPR025589">
    <property type="entry name" value="Toprim_C_rpt"/>
</dbReference>
<evidence type="ECO:0000256" key="3">
    <source>
        <dbReference type="ARBA" id="ARBA00022723"/>
    </source>
</evidence>
<feature type="site" description="Interaction with DNA" evidence="9">
    <location>
        <position position="180"/>
    </location>
</feature>
<dbReference type="InterPro" id="IPR013825">
    <property type="entry name" value="Topo_IA_cen_sub2"/>
</dbReference>
<comment type="similarity">
    <text evidence="2 9">Belongs to the type IA topoisomerase family.</text>
</comment>
<keyword evidence="6 9" id="KW-0238">DNA-binding</keyword>
<feature type="site" description="Interaction with DNA" evidence="9">
    <location>
        <position position="542"/>
    </location>
</feature>
<feature type="region of interest" description="Disordered" evidence="10">
    <location>
        <begin position="906"/>
        <end position="946"/>
    </location>
</feature>
<dbReference type="PROSITE" id="PS50880">
    <property type="entry name" value="TOPRIM"/>
    <property type="match status" value="1"/>
</dbReference>
<keyword evidence="4" id="KW-0460">Magnesium</keyword>
<dbReference type="InterPro" id="IPR006171">
    <property type="entry name" value="TOPRIM_dom"/>
</dbReference>
<dbReference type="InterPro" id="IPR005733">
    <property type="entry name" value="TopoI_bac-type"/>
</dbReference>
<comment type="function">
    <text evidence="8 9">Releases the supercoiling and torsional tension of DNA, which is introduced during the DNA replication and transcription, by transiently cleaving and rejoining one strand of the DNA duplex. Introduces a single-strand break via transesterification at a target site in duplex DNA. The scissile phosphodiester is attacked by the catalytic tyrosine of the enzyme, resulting in the formation of a DNA-(5'-phosphotyrosyl)-enzyme intermediate and the expulsion of a 3'-OH DNA strand. The free DNA strand then undergoes passage around the unbroken strand, thus removing DNA supercoils. Finally, in the religation step, the DNA 3'-OH attacks the covalent intermediate to expel the active-site tyrosine and restore the DNA phosphodiester backbone.</text>
</comment>
<dbReference type="PROSITE" id="PS52039">
    <property type="entry name" value="TOPO_IA_2"/>
    <property type="match status" value="1"/>
</dbReference>
<dbReference type="PRINTS" id="PR00417">
    <property type="entry name" value="PRTPISMRASEI"/>
</dbReference>
<feature type="compositionally biased region" description="Basic residues" evidence="10">
    <location>
        <begin position="911"/>
        <end position="946"/>
    </location>
</feature>
<protein>
    <recommendedName>
        <fullName evidence="9">DNA topoisomerase 1</fullName>
        <ecNumber evidence="9">5.6.2.1</ecNumber>
    </recommendedName>
    <alternativeName>
        <fullName evidence="9">DNA topoisomerase I</fullName>
    </alternativeName>
</protein>
<feature type="site" description="Interaction with DNA" evidence="9">
    <location>
        <position position="341"/>
    </location>
</feature>
<feature type="site" description="Interaction with DNA" evidence="9">
    <location>
        <position position="164"/>
    </location>
</feature>
<dbReference type="InterPro" id="IPR003602">
    <property type="entry name" value="Topo_IA_DNA-bd_dom"/>
</dbReference>
<dbReference type="RefSeq" id="WP_183470555.1">
    <property type="nucleotide sequence ID" value="NZ_JACHVU010000008.1"/>
</dbReference>
<sequence>MADKDRGSGRNGSVRRLVIVESPTKARKIAGYLGSNYIVESSRGHIRDLPRAAADVPAKYKSEPWARLGVNVDADFEPLYIISPDKKNTVAELKDLLKGVDELYLATDGDREGEAIAWHLLETLKPRVPVKRMVFHEITEPAIRAAAEDPRDLDNHLVDAQETRRILDRLYGYEVSPVLWKKVAPKLSAGRVQSVATRIIVQRERERMAFRSAGYWDVTAELDASVSDAQASPPTFVAKLNTVDGRRVASGRDFDSLGAVKKPDEVLVLDEAGANALAVNLRGAQLAVSSVEQKPYTRKPYAPFMTSTLQQEAGRKLRFSSERTMSIAQRLYENGYITYMRTDSTTLSQSAIDAARNQARQLYGEEYLHPTARQYTRKVKNAQEAHEAIRPAGDVFQTPGQLHAQLDTDEFRLYELIWQRTVASQMADARGTTLSLRIGGAASSGEQVVFNASGRTLTFPGFLKAYVESIDDQAGGEADDAESRLPNLTQGQRVDAKDLTPDGHNTSPPARYTEASLIKALEDLGIGRPSTYSSIIKTIQDRGYVHKKGSALVPSWVAFAVIGLLEQHFGRLVDYDFTAAMEDELDEIASGNERRTNWLSNFYFGGEHGVDGSIARAGGLKKLVGGNLEEIDAREVNSIKLFDDAEGRAVNVRVGRNGPYLERMVIDPENPGELKPQRANLKDELTPDELTLELAEKLFATPQEGRSLGVDPATGHEIVAKDGRYGPYVTEILPEPESGDPDDGTAGSTAKKGKKPTGPKPRTGSLLRSMDLETVTLEDALRLLSLPRVVGVDPANGEEITAQNGRYGPYLKRGTDSRSLATEEQMFDITLDEALKIYAEPKRRGRQGAATPPLRELGVDPVSEKPMVIKDGRFGPYVTDGETNASLRKGDDVLSITDARASELLADRRARGPVKKKAAAKKTTKKAAAKKAPAKKAPAKKAAKKA</sequence>
<dbReference type="InterPro" id="IPR013497">
    <property type="entry name" value="Topo_IA_cen"/>
</dbReference>
<dbReference type="Gene3D" id="3.40.50.140">
    <property type="match status" value="1"/>
</dbReference>
<dbReference type="InterPro" id="IPR023405">
    <property type="entry name" value="Topo_IA_core_domain"/>
</dbReference>
<reference evidence="13 14" key="1">
    <citation type="submission" date="2020-08" db="EMBL/GenBank/DDBJ databases">
        <title>The Agave Microbiome: Exploring the role of microbial communities in plant adaptations to desert environments.</title>
        <authorList>
            <person name="Partida-Martinez L.P."/>
        </authorList>
    </citation>
    <scope>NUCLEOTIDE SEQUENCE [LARGE SCALE GENOMIC DNA]</scope>
    <source>
        <strain evidence="13 14">AT2.18</strain>
    </source>
</reference>
<evidence type="ECO:0000256" key="1">
    <source>
        <dbReference type="ARBA" id="ARBA00000213"/>
    </source>
</evidence>
<dbReference type="Proteomes" id="UP000550501">
    <property type="component" value="Unassembled WGS sequence"/>
</dbReference>
<dbReference type="PROSITE" id="PS00396">
    <property type="entry name" value="TOPO_IA_1"/>
    <property type="match status" value="1"/>
</dbReference>
<dbReference type="EMBL" id="JACHVU010000008">
    <property type="protein sequence ID" value="MBB2992131.1"/>
    <property type="molecule type" value="Genomic_DNA"/>
</dbReference>
<dbReference type="FunFam" id="3.40.50.140:FF:000001">
    <property type="entry name" value="DNA topoisomerase 1"/>
    <property type="match status" value="1"/>
</dbReference>
<dbReference type="PANTHER" id="PTHR42785:SF1">
    <property type="entry name" value="DNA TOPOISOMERASE"/>
    <property type="match status" value="1"/>
</dbReference>
<dbReference type="InterPro" id="IPR000380">
    <property type="entry name" value="Topo_IA"/>
</dbReference>
<evidence type="ECO:0000256" key="9">
    <source>
        <dbReference type="HAMAP-Rule" id="MF_00952"/>
    </source>
</evidence>
<accession>A0A839QIJ7</accession>
<feature type="site" description="Interaction with DNA" evidence="9">
    <location>
        <position position="168"/>
    </location>
</feature>
<dbReference type="GO" id="GO:0003917">
    <property type="term" value="F:DNA topoisomerase type I (single strand cut, ATP-independent) activity"/>
    <property type="evidence" value="ECO:0007669"/>
    <property type="project" value="UniProtKB-UniRule"/>
</dbReference>
<evidence type="ECO:0000256" key="10">
    <source>
        <dbReference type="SAM" id="MobiDB-lite"/>
    </source>
</evidence>
<dbReference type="SMART" id="SM00436">
    <property type="entry name" value="TOP1Bc"/>
    <property type="match status" value="1"/>
</dbReference>
<dbReference type="InterPro" id="IPR003601">
    <property type="entry name" value="Topo_IA_2"/>
</dbReference>
<dbReference type="Gene3D" id="1.10.460.10">
    <property type="entry name" value="Topoisomerase I, domain 2"/>
    <property type="match status" value="1"/>
</dbReference>
<dbReference type="Gene3D" id="2.70.20.10">
    <property type="entry name" value="Topoisomerase I, domain 3"/>
    <property type="match status" value="1"/>
</dbReference>
<dbReference type="SUPFAM" id="SSF56712">
    <property type="entry name" value="Prokaryotic type I DNA topoisomerase"/>
    <property type="match status" value="1"/>
</dbReference>
<dbReference type="CDD" id="cd03363">
    <property type="entry name" value="TOPRIM_TopoIA_TopoI"/>
    <property type="match status" value="1"/>
</dbReference>
<feature type="site" description="Interaction with DNA" evidence="9">
    <location>
        <position position="165"/>
    </location>
</feature>
<dbReference type="AlphaFoldDB" id="A0A839QIJ7"/>
<evidence type="ECO:0000256" key="4">
    <source>
        <dbReference type="ARBA" id="ARBA00022842"/>
    </source>
</evidence>
<dbReference type="SMART" id="SM00437">
    <property type="entry name" value="TOP1Ac"/>
    <property type="match status" value="1"/>
</dbReference>
<evidence type="ECO:0000313" key="13">
    <source>
        <dbReference type="EMBL" id="MBB2992131.1"/>
    </source>
</evidence>
<dbReference type="PANTHER" id="PTHR42785">
    <property type="entry name" value="DNA TOPOISOMERASE, TYPE IA, CORE"/>
    <property type="match status" value="1"/>
</dbReference>
<feature type="site" description="Interaction with DNA" evidence="9">
    <location>
        <position position="173"/>
    </location>
</feature>
<evidence type="ECO:0000259" key="11">
    <source>
        <dbReference type="PROSITE" id="PS50880"/>
    </source>
</evidence>
<organism evidence="13 14">
    <name type="scientific">Mycolicibacterium iranicum</name>
    <name type="common">Mycobacterium iranicum</name>
    <dbReference type="NCBI Taxonomy" id="912594"/>
    <lineage>
        <taxon>Bacteria</taxon>
        <taxon>Bacillati</taxon>
        <taxon>Actinomycetota</taxon>
        <taxon>Actinomycetes</taxon>
        <taxon>Mycobacteriales</taxon>
        <taxon>Mycobacteriaceae</taxon>
        <taxon>Mycolicibacterium</taxon>
    </lineage>
</organism>
<dbReference type="CDD" id="cd00186">
    <property type="entry name" value="TOP1Ac"/>
    <property type="match status" value="1"/>
</dbReference>
<proteinExistence type="inferred from homology"/>
<dbReference type="InterPro" id="IPR034149">
    <property type="entry name" value="TOPRIM_TopoI"/>
</dbReference>
<feature type="region of interest" description="Disordered" evidence="10">
    <location>
        <begin position="725"/>
        <end position="769"/>
    </location>
</feature>
<feature type="region of interest" description="Interaction with DNA" evidence="9">
    <location>
        <begin position="188"/>
        <end position="193"/>
    </location>
</feature>
<feature type="active site" description="O-(5'-phospho-DNA)-tyrosine intermediate" evidence="9">
    <location>
        <position position="339"/>
    </location>
</feature>
<keyword evidence="7 9" id="KW-0413">Isomerase</keyword>
<dbReference type="InterPro" id="IPR028612">
    <property type="entry name" value="Topoisom_1_IA"/>
</dbReference>
<evidence type="ECO:0000259" key="12">
    <source>
        <dbReference type="PROSITE" id="PS52039"/>
    </source>
</evidence>
<feature type="site" description="Interaction with DNA" evidence="9">
    <location>
        <position position="45"/>
    </location>
</feature>
<dbReference type="InterPro" id="IPR013824">
    <property type="entry name" value="Topo_IA_cen_sub1"/>
</dbReference>
<evidence type="ECO:0000256" key="7">
    <source>
        <dbReference type="ARBA" id="ARBA00023235"/>
    </source>
</evidence>
<dbReference type="GO" id="GO:0006265">
    <property type="term" value="P:DNA topological change"/>
    <property type="evidence" value="ECO:0007669"/>
    <property type="project" value="UniProtKB-UniRule"/>
</dbReference>
<evidence type="ECO:0000256" key="5">
    <source>
        <dbReference type="ARBA" id="ARBA00023029"/>
    </source>
</evidence>
<dbReference type="EC" id="5.6.2.1" evidence="9"/>
<comment type="caution">
    <text evidence="13">The sequence shown here is derived from an EMBL/GenBank/DDBJ whole genome shotgun (WGS) entry which is preliminary data.</text>
</comment>
<dbReference type="HAMAP" id="MF_00952">
    <property type="entry name" value="Topoisom_1_prok"/>
    <property type="match status" value="1"/>
</dbReference>
<dbReference type="GO" id="GO:0003677">
    <property type="term" value="F:DNA binding"/>
    <property type="evidence" value="ECO:0007669"/>
    <property type="project" value="UniProtKB-KW"/>
</dbReference>
<dbReference type="InterPro" id="IPR023406">
    <property type="entry name" value="Topo_IA_AS"/>
</dbReference>
<dbReference type="SMART" id="SM00493">
    <property type="entry name" value="TOPRIM"/>
    <property type="match status" value="1"/>
</dbReference>
<evidence type="ECO:0000313" key="14">
    <source>
        <dbReference type="Proteomes" id="UP000550501"/>
    </source>
</evidence>
<dbReference type="Pfam" id="PF01131">
    <property type="entry name" value="Topoisom_bac"/>
    <property type="match status" value="1"/>
</dbReference>
<keyword evidence="14" id="KW-1185">Reference proteome</keyword>
<keyword evidence="5 9" id="KW-0799">Topoisomerase</keyword>
<comment type="catalytic activity">
    <reaction evidence="1 9">
        <text>ATP-independent breakage of single-stranded DNA, followed by passage and rejoining.</text>
        <dbReference type="EC" id="5.6.2.1"/>
    </reaction>
</comment>
<evidence type="ECO:0000256" key="2">
    <source>
        <dbReference type="ARBA" id="ARBA00009446"/>
    </source>
</evidence>
<feature type="region of interest" description="Disordered" evidence="10">
    <location>
        <begin position="475"/>
        <end position="510"/>
    </location>
</feature>
<dbReference type="GO" id="GO:0046872">
    <property type="term" value="F:metal ion binding"/>
    <property type="evidence" value="ECO:0007669"/>
    <property type="project" value="UniProtKB-KW"/>
</dbReference>
<dbReference type="FunFam" id="1.10.290.10:FF:000002">
    <property type="entry name" value="DNA topoisomerase 1"/>
    <property type="match status" value="1"/>
</dbReference>
<evidence type="ECO:0000256" key="6">
    <source>
        <dbReference type="ARBA" id="ARBA00023125"/>
    </source>
</evidence>
<comment type="subunit">
    <text evidence="9">Monomer.</text>
</comment>
<dbReference type="Pfam" id="PF01751">
    <property type="entry name" value="Toprim"/>
    <property type="match status" value="1"/>
</dbReference>
<dbReference type="Pfam" id="PF13368">
    <property type="entry name" value="Toprim_C_rpt"/>
    <property type="match status" value="4"/>
</dbReference>
<name>A0A839QIJ7_MYCIR</name>
<gene>
    <name evidence="9" type="primary">topA</name>
    <name evidence="13" type="ORF">FHR72_003627</name>
</gene>
<dbReference type="InterPro" id="IPR013826">
    <property type="entry name" value="Topo_IA_cen_sub3"/>
</dbReference>
<evidence type="ECO:0000256" key="8">
    <source>
        <dbReference type="ARBA" id="ARBA00053060"/>
    </source>
</evidence>
<dbReference type="Gene3D" id="1.10.290.10">
    <property type="entry name" value="Topoisomerase I, domain 4"/>
    <property type="match status" value="1"/>
</dbReference>
<dbReference type="NCBIfam" id="TIGR01051">
    <property type="entry name" value="topA_bact"/>
    <property type="match status" value="1"/>
</dbReference>
<keyword evidence="3" id="KW-0479">Metal-binding</keyword>